<comment type="caution">
    <text evidence="2">The sequence shown here is derived from an EMBL/GenBank/DDBJ whole genome shotgun (WGS) entry which is preliminary data.</text>
</comment>
<organism evidence="2 3">
    <name type="scientific">Candidula unifasciata</name>
    <dbReference type="NCBI Taxonomy" id="100452"/>
    <lineage>
        <taxon>Eukaryota</taxon>
        <taxon>Metazoa</taxon>
        <taxon>Spiralia</taxon>
        <taxon>Lophotrochozoa</taxon>
        <taxon>Mollusca</taxon>
        <taxon>Gastropoda</taxon>
        <taxon>Heterobranchia</taxon>
        <taxon>Euthyneura</taxon>
        <taxon>Panpulmonata</taxon>
        <taxon>Eupulmonata</taxon>
        <taxon>Stylommatophora</taxon>
        <taxon>Helicina</taxon>
        <taxon>Helicoidea</taxon>
        <taxon>Geomitridae</taxon>
        <taxon>Candidula</taxon>
    </lineage>
</organism>
<evidence type="ECO:0000256" key="1">
    <source>
        <dbReference type="SAM" id="MobiDB-lite"/>
    </source>
</evidence>
<dbReference type="EMBL" id="CAJHNH020003335">
    <property type="protein sequence ID" value="CAG5129054.1"/>
    <property type="molecule type" value="Genomic_DNA"/>
</dbReference>
<proteinExistence type="predicted"/>
<dbReference type="Proteomes" id="UP000678393">
    <property type="component" value="Unassembled WGS sequence"/>
</dbReference>
<gene>
    <name evidence="2" type="ORF">CUNI_LOCUS14612</name>
</gene>
<reference evidence="2" key="1">
    <citation type="submission" date="2021-04" db="EMBL/GenBank/DDBJ databases">
        <authorList>
            <consortium name="Molecular Ecology Group"/>
        </authorList>
    </citation>
    <scope>NUCLEOTIDE SEQUENCE</scope>
</reference>
<keyword evidence="3" id="KW-1185">Reference proteome</keyword>
<name>A0A8S3ZHJ9_9EUPU</name>
<evidence type="ECO:0000313" key="3">
    <source>
        <dbReference type="Proteomes" id="UP000678393"/>
    </source>
</evidence>
<feature type="compositionally biased region" description="Basic residues" evidence="1">
    <location>
        <begin position="20"/>
        <end position="33"/>
    </location>
</feature>
<evidence type="ECO:0000313" key="2">
    <source>
        <dbReference type="EMBL" id="CAG5129054.1"/>
    </source>
</evidence>
<accession>A0A8S3ZHJ9</accession>
<protein>
    <submittedName>
        <fullName evidence="2">Uncharacterized protein</fullName>
    </submittedName>
</protein>
<sequence length="50" mass="5556">SSADGEPEEDPAKAPTRRLGVYRKQRGSKKKSEKNRCSTSETVSDSDERT</sequence>
<feature type="non-terminal residue" evidence="2">
    <location>
        <position position="1"/>
    </location>
</feature>
<feature type="region of interest" description="Disordered" evidence="1">
    <location>
        <begin position="1"/>
        <end position="50"/>
    </location>
</feature>
<dbReference type="AlphaFoldDB" id="A0A8S3ZHJ9"/>
<feature type="non-terminal residue" evidence="2">
    <location>
        <position position="50"/>
    </location>
</feature>